<comment type="function">
    <text evidence="11">Part of a stress-induced multi-chaperone system, it is involved in the recovery of the cell from heat-induced damage, in cooperation with DnaK, DnaJ and GrpE.</text>
</comment>
<dbReference type="SMART" id="SM00382">
    <property type="entry name" value="AAA"/>
    <property type="match status" value="2"/>
</dbReference>
<comment type="similarity">
    <text evidence="1 10">Belongs to the ClpA/ClpB family.</text>
</comment>
<feature type="coiled-coil region" evidence="11">
    <location>
        <begin position="399"/>
        <end position="500"/>
    </location>
</feature>
<keyword evidence="11" id="KW-0346">Stress response</keyword>
<comment type="subunit">
    <text evidence="8">Homohexamer. The oligomerization is ATP-dependent.</text>
</comment>
<dbReference type="InterPro" id="IPR036628">
    <property type="entry name" value="Clp_N_dom_sf"/>
</dbReference>
<comment type="caution">
    <text evidence="13">The sequence shown here is derived from an EMBL/GenBank/DDBJ whole genome shotgun (WGS) entry which is preliminary data.</text>
</comment>
<dbReference type="InterPro" id="IPR003959">
    <property type="entry name" value="ATPase_AAA_core"/>
</dbReference>
<dbReference type="InterPro" id="IPR041546">
    <property type="entry name" value="ClpA/ClpB_AAA_lid"/>
</dbReference>
<evidence type="ECO:0000256" key="1">
    <source>
        <dbReference type="ARBA" id="ARBA00008675"/>
    </source>
</evidence>
<dbReference type="NCBIfam" id="TIGR03346">
    <property type="entry name" value="chaperone_ClpB"/>
    <property type="match status" value="1"/>
</dbReference>
<evidence type="ECO:0000259" key="12">
    <source>
        <dbReference type="PROSITE" id="PS51903"/>
    </source>
</evidence>
<keyword evidence="7 10" id="KW-0143">Chaperone</keyword>
<dbReference type="RefSeq" id="WP_085053590.1">
    <property type="nucleotide sequence ID" value="NZ_LNQR01000119.1"/>
</dbReference>
<dbReference type="CDD" id="cd19499">
    <property type="entry name" value="RecA-like_ClpB_Hsp104-like"/>
    <property type="match status" value="1"/>
</dbReference>
<dbReference type="InterPro" id="IPR003593">
    <property type="entry name" value="AAA+_ATPase"/>
</dbReference>
<name>A0ABR5SBL1_9BACT</name>
<evidence type="ECO:0000256" key="10">
    <source>
        <dbReference type="RuleBase" id="RU004432"/>
    </source>
</evidence>
<dbReference type="InterPro" id="IPR050130">
    <property type="entry name" value="ClpA_ClpB"/>
</dbReference>
<dbReference type="SUPFAM" id="SSF52540">
    <property type="entry name" value="P-loop containing nucleoside triphosphate hydrolases"/>
    <property type="match status" value="2"/>
</dbReference>
<keyword evidence="11" id="KW-0963">Cytoplasm</keyword>
<reference evidence="13 14" key="1">
    <citation type="submission" date="2015-11" db="EMBL/GenBank/DDBJ databases">
        <authorList>
            <person name="Lin W."/>
        </authorList>
    </citation>
    <scope>NUCLEOTIDE SEQUENCE [LARGE SCALE GENOMIC DNA]</scope>
    <source>
        <strain evidence="13 14">HCH-1</strain>
    </source>
</reference>
<dbReference type="InterPro" id="IPR018368">
    <property type="entry name" value="ClpA/B_CS1"/>
</dbReference>
<dbReference type="EMBL" id="LNQR01000119">
    <property type="protein sequence ID" value="KWT78162.1"/>
    <property type="molecule type" value="Genomic_DNA"/>
</dbReference>
<keyword evidence="3 9" id="KW-0677">Repeat</keyword>
<accession>A0ABR5SBL1</accession>
<keyword evidence="4 10" id="KW-0547">Nucleotide-binding</keyword>
<evidence type="ECO:0000256" key="6">
    <source>
        <dbReference type="ARBA" id="ARBA00023054"/>
    </source>
</evidence>
<evidence type="ECO:0000256" key="8">
    <source>
        <dbReference type="ARBA" id="ARBA00026057"/>
    </source>
</evidence>
<dbReference type="CDD" id="cd00009">
    <property type="entry name" value="AAA"/>
    <property type="match status" value="1"/>
</dbReference>
<dbReference type="PROSITE" id="PS00871">
    <property type="entry name" value="CLPAB_2"/>
    <property type="match status" value="1"/>
</dbReference>
<gene>
    <name evidence="11 13" type="primary">clpB</name>
    <name evidence="13" type="ORF">ASN18_2976</name>
</gene>
<dbReference type="PANTHER" id="PTHR11638:SF18">
    <property type="entry name" value="HEAT SHOCK PROTEIN 104"/>
    <property type="match status" value="1"/>
</dbReference>
<dbReference type="Pfam" id="PF07724">
    <property type="entry name" value="AAA_2"/>
    <property type="match status" value="1"/>
</dbReference>
<dbReference type="SUPFAM" id="SSF81923">
    <property type="entry name" value="Double Clp-N motif"/>
    <property type="match status" value="1"/>
</dbReference>
<dbReference type="Gene3D" id="3.40.50.300">
    <property type="entry name" value="P-loop containing nucleotide triphosphate hydrolases"/>
    <property type="match status" value="3"/>
</dbReference>
<dbReference type="PROSITE" id="PS00870">
    <property type="entry name" value="CLPAB_1"/>
    <property type="match status" value="1"/>
</dbReference>
<feature type="domain" description="Clp R" evidence="12">
    <location>
        <begin position="2"/>
        <end position="147"/>
    </location>
</feature>
<dbReference type="InterPro" id="IPR017730">
    <property type="entry name" value="Chaperonin_ClpB"/>
</dbReference>
<comment type="subcellular location">
    <subcellularLocation>
        <location evidence="11">Cytoplasm</location>
    </subcellularLocation>
</comment>
<dbReference type="InterPro" id="IPR004176">
    <property type="entry name" value="Clp_R_N"/>
</dbReference>
<organism evidence="13 14">
    <name type="scientific">Candidatus Magnetominusculus xianensis</name>
    <dbReference type="NCBI Taxonomy" id="1748249"/>
    <lineage>
        <taxon>Bacteria</taxon>
        <taxon>Pseudomonadati</taxon>
        <taxon>Nitrospirota</taxon>
        <taxon>Nitrospiria</taxon>
        <taxon>Nitrospirales</taxon>
        <taxon>Nitrospiraceae</taxon>
        <taxon>Candidatus Magnetominusculus</taxon>
    </lineage>
</organism>
<evidence type="ECO:0000256" key="7">
    <source>
        <dbReference type="ARBA" id="ARBA00023186"/>
    </source>
</evidence>
<dbReference type="Pfam" id="PF17871">
    <property type="entry name" value="AAA_lid_9"/>
    <property type="match status" value="1"/>
</dbReference>
<evidence type="ECO:0000313" key="14">
    <source>
        <dbReference type="Proteomes" id="UP000060487"/>
    </source>
</evidence>
<dbReference type="PROSITE" id="PS51903">
    <property type="entry name" value="CLP_R"/>
    <property type="match status" value="1"/>
</dbReference>
<dbReference type="InterPro" id="IPR019489">
    <property type="entry name" value="Clp_ATPase_C"/>
</dbReference>
<dbReference type="InterPro" id="IPR027417">
    <property type="entry name" value="P-loop_NTPase"/>
</dbReference>
<comment type="subunit">
    <text evidence="11">Homohexamer; The oligomerization is ATP-dependent.</text>
</comment>
<evidence type="ECO:0000256" key="2">
    <source>
        <dbReference type="ARBA" id="ARBA00017574"/>
    </source>
</evidence>
<dbReference type="Pfam" id="PF00004">
    <property type="entry name" value="AAA"/>
    <property type="match status" value="1"/>
</dbReference>
<dbReference type="SMART" id="SM01086">
    <property type="entry name" value="ClpB_D2-small"/>
    <property type="match status" value="1"/>
</dbReference>
<proteinExistence type="inferred from homology"/>
<keyword evidence="14" id="KW-1185">Reference proteome</keyword>
<sequence>MMDNLTIKSREALRDAQTIAGSRGNQELQPEHMLLALTADKDGTPSQILAKAGANVERLKAELEAAVSRFPRVSGAQPIGHLYLSPKLKDVFDEAGARAKHMNDEYVSVEHLLLGLILKGGGASKLLKGHGIDSDALLAAMMEFRGTQRVTDESPEEKYQALKKYGRDLSALAAKGKLDPVIGRDEEIRRVIQVLARRTKNNPVIIGEPGVGKTAIAEGLAGRIVAGDVPETLKDKTVVALDLGALVAGAKYRGEFEDRLKAVIKEVEGSAGKVILFIDELHTLVGAGAAEGSMDASNMLKPALARGELRCVGATTLDEYRKYIEKDAALERRFQPVYIKEPTVQDTISILRGLKERYEIHHGIKFRDSALVAAVVLSNRYISDRFLPDKAIDLIDEAASKLRMEMDSMPAELDELERRVRQLEIERQAMLREDTEDSALQLEKIDKTVVELIDKRDELRSLWMGEKEILSTIRKIKEEIEDAKTEAENAEREGNLARAAELKYGRIIELSKSLEDQTRRLEHWHANSKMLTDVVTEEDIAWVVSRWTGIPMLRMLETEVEKLLHMEDRLRLRVVGQPDAVQMVSNAVRRARAGIQDPNRPIGSFIFLGPTGVGKTELARALSEFLFDDENAMRRIDMSEYQEKHTVSRLIGAPPGYVGYDEGGQLTEAIRRRPYSVVLFDEIEKAHPEVFNVLLQMLDDGRLTDGHGRTVDFRNTVIIMTSNVGSSYIQEHLQARDFPDLNNSRISGVKDKVMAELRSIFRPEFLNRVDEIIIFNPLTKELIKRIVDIQLYRMRRYLKDKRIDIVLSDRAKEAVADIGYDPVYGARPLKRALQTEILNPLALKIIEKSVKEGDTIQVDYEYGKMVFTVAEAAELA</sequence>
<dbReference type="Gene3D" id="1.10.1780.10">
    <property type="entry name" value="Clp, N-terminal domain"/>
    <property type="match status" value="1"/>
</dbReference>
<evidence type="ECO:0000256" key="5">
    <source>
        <dbReference type="ARBA" id="ARBA00022840"/>
    </source>
</evidence>
<dbReference type="PANTHER" id="PTHR11638">
    <property type="entry name" value="ATP-DEPENDENT CLP PROTEASE"/>
    <property type="match status" value="1"/>
</dbReference>
<keyword evidence="6 11" id="KW-0175">Coiled coil</keyword>
<dbReference type="InterPro" id="IPR001270">
    <property type="entry name" value="ClpA/B"/>
</dbReference>
<evidence type="ECO:0000256" key="9">
    <source>
        <dbReference type="PROSITE-ProRule" id="PRU01251"/>
    </source>
</evidence>
<evidence type="ECO:0000256" key="11">
    <source>
        <dbReference type="RuleBase" id="RU362034"/>
    </source>
</evidence>
<keyword evidence="5 10" id="KW-0067">ATP-binding</keyword>
<evidence type="ECO:0000313" key="13">
    <source>
        <dbReference type="EMBL" id="KWT78162.1"/>
    </source>
</evidence>
<dbReference type="InterPro" id="IPR028299">
    <property type="entry name" value="ClpA/B_CS2"/>
</dbReference>
<dbReference type="Pfam" id="PF10431">
    <property type="entry name" value="ClpB_D2-small"/>
    <property type="match status" value="1"/>
</dbReference>
<evidence type="ECO:0000256" key="4">
    <source>
        <dbReference type="ARBA" id="ARBA00022741"/>
    </source>
</evidence>
<protein>
    <recommendedName>
        <fullName evidence="2 11">Chaperone protein ClpB</fullName>
    </recommendedName>
</protein>
<dbReference type="PRINTS" id="PR00300">
    <property type="entry name" value="CLPPROTEASEA"/>
</dbReference>
<evidence type="ECO:0000256" key="3">
    <source>
        <dbReference type="ARBA" id="ARBA00022737"/>
    </source>
</evidence>
<dbReference type="Gene3D" id="1.10.8.60">
    <property type="match status" value="1"/>
</dbReference>
<dbReference type="Proteomes" id="UP000060487">
    <property type="component" value="Unassembled WGS sequence"/>
</dbReference>
<dbReference type="Pfam" id="PF02861">
    <property type="entry name" value="Clp_N"/>
    <property type="match status" value="1"/>
</dbReference>